<comment type="caution">
    <text evidence="2">The sequence shown here is derived from an EMBL/GenBank/DDBJ whole genome shotgun (WGS) entry which is preliminary data.</text>
</comment>
<name>A0A8J2HAJ0_COTCN</name>
<dbReference type="EMBL" id="CAJNRD030001118">
    <property type="protein sequence ID" value="CAG5084434.1"/>
    <property type="molecule type" value="Genomic_DNA"/>
</dbReference>
<protein>
    <submittedName>
        <fullName evidence="2">Uncharacterized protein</fullName>
    </submittedName>
</protein>
<evidence type="ECO:0000313" key="2">
    <source>
        <dbReference type="EMBL" id="CAG5084434.1"/>
    </source>
</evidence>
<keyword evidence="1" id="KW-0812">Transmembrane</keyword>
<organism evidence="2 3">
    <name type="scientific">Cotesia congregata</name>
    <name type="common">Parasitoid wasp</name>
    <name type="synonym">Apanteles congregatus</name>
    <dbReference type="NCBI Taxonomy" id="51543"/>
    <lineage>
        <taxon>Eukaryota</taxon>
        <taxon>Metazoa</taxon>
        <taxon>Ecdysozoa</taxon>
        <taxon>Arthropoda</taxon>
        <taxon>Hexapoda</taxon>
        <taxon>Insecta</taxon>
        <taxon>Pterygota</taxon>
        <taxon>Neoptera</taxon>
        <taxon>Endopterygota</taxon>
        <taxon>Hymenoptera</taxon>
        <taxon>Apocrita</taxon>
        <taxon>Ichneumonoidea</taxon>
        <taxon>Braconidae</taxon>
        <taxon>Microgastrinae</taxon>
        <taxon>Cotesia</taxon>
    </lineage>
</organism>
<keyword evidence="1" id="KW-0472">Membrane</keyword>
<keyword evidence="1" id="KW-1133">Transmembrane helix</keyword>
<evidence type="ECO:0000313" key="3">
    <source>
        <dbReference type="Proteomes" id="UP000786811"/>
    </source>
</evidence>
<dbReference type="AlphaFoldDB" id="A0A8J2HAJ0"/>
<sequence length="434" mass="48579">MSSMQVIVRLWLTRSVSIKSILSVAFIDAPAYNGSFALKSTLSSSSASSILIFILTLFSIFLLLIKRKRKYALVWWVDTAETDVMPLLKIPKRYRELHTIGELSWKDNATKQVTKSKMKILAIDLDNQRQFINLSEFKPTVMTSCNPRQASQLQTSFNLIQNSQVLSSFNPVHNSQVLSSLNPIHTSQVLSSLNPVHSSQALSSFNPVHTSQDLSSSISVTTSSPYIFPQEPPFQLPSTSVQESNDYFSVQGSSSSQLNINKSDMYEFPSTVEITPAPLVINMKSLTESTSKENEIISRNVKEGQVIIRDCYNKSASGPTHSGVLKADAAPITLEVVEFVESLAVHLRHQYKKEQDEATSEKTAFRIPLHYFKKEEKKAEISPGCGFYMDKTIIADIEENAENNWRNLVTAVINEVYGAEIKNFSAKGRVSHKR</sequence>
<keyword evidence="3" id="KW-1185">Reference proteome</keyword>
<evidence type="ECO:0000256" key="1">
    <source>
        <dbReference type="SAM" id="Phobius"/>
    </source>
</evidence>
<feature type="transmembrane region" description="Helical" evidence="1">
    <location>
        <begin position="47"/>
        <end position="65"/>
    </location>
</feature>
<dbReference type="Proteomes" id="UP000786811">
    <property type="component" value="Unassembled WGS sequence"/>
</dbReference>
<dbReference type="OrthoDB" id="7669471at2759"/>
<gene>
    <name evidence="2" type="ORF">HICCMSTLAB_LOCUS4103</name>
</gene>
<proteinExistence type="predicted"/>
<accession>A0A8J2HAJ0</accession>
<reference evidence="2" key="1">
    <citation type="submission" date="2021-04" db="EMBL/GenBank/DDBJ databases">
        <authorList>
            <person name="Chebbi M.A.C M."/>
        </authorList>
    </citation>
    <scope>NUCLEOTIDE SEQUENCE</scope>
</reference>